<dbReference type="PANTHER" id="PTHR22916:SF3">
    <property type="entry name" value="UDP-GLCNAC:BETAGAL BETA-1,3-N-ACETYLGLUCOSAMINYLTRANSFERASE-LIKE PROTEIN 1"/>
    <property type="match status" value="1"/>
</dbReference>
<dbReference type="InterPro" id="IPR029044">
    <property type="entry name" value="Nucleotide-diphossugar_trans"/>
</dbReference>
<evidence type="ECO:0000313" key="2">
    <source>
        <dbReference type="EMBL" id="ASB40493.1"/>
    </source>
</evidence>
<dbReference type="InterPro" id="IPR001173">
    <property type="entry name" value="Glyco_trans_2-like"/>
</dbReference>
<proteinExistence type="predicted"/>
<dbReference type="Gene3D" id="3.90.550.10">
    <property type="entry name" value="Spore Coat Polysaccharide Biosynthesis Protein SpsA, Chain A"/>
    <property type="match status" value="1"/>
</dbReference>
<dbReference type="SUPFAM" id="SSF53448">
    <property type="entry name" value="Nucleotide-diphospho-sugar transferases"/>
    <property type="match status" value="1"/>
</dbReference>
<reference evidence="3" key="1">
    <citation type="submission" date="2017-05" db="EMBL/GenBank/DDBJ databases">
        <title>Improved OligoMM genomes.</title>
        <authorList>
            <person name="Garzetti D."/>
        </authorList>
    </citation>
    <scope>NUCLEOTIDE SEQUENCE [LARGE SCALE GENOMIC DNA]</scope>
    <source>
        <strain evidence="3">KB18</strain>
    </source>
</reference>
<dbReference type="Proteomes" id="UP000196710">
    <property type="component" value="Chromosome"/>
</dbReference>
<evidence type="ECO:0000259" key="1">
    <source>
        <dbReference type="Pfam" id="PF00535"/>
    </source>
</evidence>
<accession>A0ABN5A481</accession>
<name>A0ABN5A481_9FIRM</name>
<dbReference type="PANTHER" id="PTHR22916">
    <property type="entry name" value="GLYCOSYLTRANSFERASE"/>
    <property type="match status" value="1"/>
</dbReference>
<dbReference type="Pfam" id="PF00535">
    <property type="entry name" value="Glycos_transf_2"/>
    <property type="match status" value="1"/>
</dbReference>
<keyword evidence="3" id="KW-1185">Reference proteome</keyword>
<gene>
    <name evidence="2" type="ORF">ADH66_07365</name>
</gene>
<dbReference type="EMBL" id="CP021422">
    <property type="protein sequence ID" value="ASB40493.1"/>
    <property type="molecule type" value="Genomic_DNA"/>
</dbReference>
<feature type="domain" description="Glycosyltransferase 2-like" evidence="1">
    <location>
        <begin position="18"/>
        <end position="180"/>
    </location>
</feature>
<organism evidence="2 3">
    <name type="scientific">Acutalibacter muris</name>
    <dbReference type="NCBI Taxonomy" id="1796620"/>
    <lineage>
        <taxon>Bacteria</taxon>
        <taxon>Bacillati</taxon>
        <taxon>Bacillota</taxon>
        <taxon>Clostridia</taxon>
        <taxon>Eubacteriales</taxon>
        <taxon>Acutalibacteraceae</taxon>
        <taxon>Acutalibacter</taxon>
    </lineage>
</organism>
<evidence type="ECO:0000313" key="3">
    <source>
        <dbReference type="Proteomes" id="UP000196710"/>
    </source>
</evidence>
<protein>
    <recommendedName>
        <fullName evidence="1">Glycosyltransferase 2-like domain-containing protein</fullName>
    </recommendedName>
</protein>
<sequence length="327" mass="38499">MGADKMQKLKSERQIDVSIIVLTYCQENYVSQAIDSILMQETNLKYEILAGDDASTDGTPDILKSYAKENPEVLQLILREKNVGASYNFFDLLRRSKGKYIAVLEGDDFWLDSHKLQKQFDFLESHPEYAAHCSKCLIVDENGKPDYERSCHIAWNKRTFTLEDLLDSWQLPGQEGTVMARNIYREMKPEEYDILYKVHPMVTDKTEALLLLHRGPYYCSNEVLSAYRFVDKKGENNWFSIHHANIYRNYDMFMYPCNLETWARKHMKLPRGKHLGKRNAFRFARFVEECVREPSLQRLQYLAEMIGKSHQPLKYSWYVLKALIEME</sequence>